<gene>
    <name evidence="8" type="ORF">I7X12_15830</name>
</gene>
<dbReference type="AlphaFoldDB" id="A0A7T3FWV5"/>
<sequence length="129" mass="14006">MLFLDTSAILSYKRAEASAVSYLEGNEPWFTSSICVYEFVNGAMWRDGVSAHVARQSIGGVRSVGLTETVAMEASRIQNELRSDGDEMAVRDLLIAATARSTGAELVVSDSDFETEHVEELLAVTNLAE</sequence>
<evidence type="ECO:0000256" key="5">
    <source>
        <dbReference type="ARBA" id="ARBA00022842"/>
    </source>
</evidence>
<dbReference type="InterPro" id="IPR002716">
    <property type="entry name" value="PIN_dom"/>
</dbReference>
<dbReference type="PANTHER" id="PTHR33653">
    <property type="entry name" value="RIBONUCLEASE VAPC2"/>
    <property type="match status" value="1"/>
</dbReference>
<evidence type="ECO:0000256" key="3">
    <source>
        <dbReference type="ARBA" id="ARBA00022723"/>
    </source>
</evidence>
<reference evidence="8 9" key="1">
    <citation type="submission" date="2020-12" db="EMBL/GenBank/DDBJ databases">
        <title>Halosimplex halophilum sp. nov. and Halosimplex salinum sp. nov., two new members of the genus Halosimplex.</title>
        <authorList>
            <person name="Cui H.L."/>
        </authorList>
    </citation>
    <scope>NUCLEOTIDE SEQUENCE [LARGE SCALE GENOMIC DNA]</scope>
    <source>
        <strain evidence="8 9">YGH94</strain>
    </source>
</reference>
<evidence type="ECO:0000256" key="6">
    <source>
        <dbReference type="ARBA" id="ARBA00038093"/>
    </source>
</evidence>
<keyword evidence="5" id="KW-0460">Magnesium</keyword>
<keyword evidence="4" id="KW-0378">Hydrolase</keyword>
<dbReference type="PANTHER" id="PTHR33653:SF1">
    <property type="entry name" value="RIBONUCLEASE VAPC2"/>
    <property type="match status" value="1"/>
</dbReference>
<keyword evidence="9" id="KW-1185">Reference proteome</keyword>
<dbReference type="SUPFAM" id="SSF88723">
    <property type="entry name" value="PIN domain-like"/>
    <property type="match status" value="1"/>
</dbReference>
<accession>A0A7T3FWV5</accession>
<keyword evidence="3" id="KW-0479">Metal-binding</keyword>
<dbReference type="KEGG" id="hlt:I7X12_15830"/>
<comment type="similarity">
    <text evidence="6">Belongs to the PINc/VapC protein family.</text>
</comment>
<comment type="cofactor">
    <cofactor evidence="1">
        <name>Mg(2+)</name>
        <dbReference type="ChEBI" id="CHEBI:18420"/>
    </cofactor>
</comment>
<dbReference type="EMBL" id="CP065856">
    <property type="protein sequence ID" value="QPV62196.1"/>
    <property type="molecule type" value="Genomic_DNA"/>
</dbReference>
<dbReference type="Pfam" id="PF01850">
    <property type="entry name" value="PIN"/>
    <property type="match status" value="1"/>
</dbReference>
<keyword evidence="2" id="KW-0540">Nuclease</keyword>
<evidence type="ECO:0000313" key="8">
    <source>
        <dbReference type="EMBL" id="QPV62196.1"/>
    </source>
</evidence>
<feature type="domain" description="PIN" evidence="7">
    <location>
        <begin position="3"/>
        <end position="114"/>
    </location>
</feature>
<proteinExistence type="inferred from homology"/>
<dbReference type="Gene3D" id="3.40.50.1010">
    <property type="entry name" value="5'-nuclease"/>
    <property type="match status" value="1"/>
</dbReference>
<organism evidence="8 9">
    <name type="scientific">Halosimplex litoreum</name>
    <dbReference type="NCBI Taxonomy" id="1198301"/>
    <lineage>
        <taxon>Archaea</taxon>
        <taxon>Methanobacteriati</taxon>
        <taxon>Methanobacteriota</taxon>
        <taxon>Stenosarchaea group</taxon>
        <taxon>Halobacteria</taxon>
        <taxon>Halobacteriales</taxon>
        <taxon>Haloarculaceae</taxon>
        <taxon>Halosimplex</taxon>
    </lineage>
</organism>
<evidence type="ECO:0000256" key="4">
    <source>
        <dbReference type="ARBA" id="ARBA00022801"/>
    </source>
</evidence>
<evidence type="ECO:0000313" key="9">
    <source>
        <dbReference type="Proteomes" id="UP000595001"/>
    </source>
</evidence>
<evidence type="ECO:0000256" key="2">
    <source>
        <dbReference type="ARBA" id="ARBA00022722"/>
    </source>
</evidence>
<evidence type="ECO:0000259" key="7">
    <source>
        <dbReference type="Pfam" id="PF01850"/>
    </source>
</evidence>
<dbReference type="InterPro" id="IPR029060">
    <property type="entry name" value="PIN-like_dom_sf"/>
</dbReference>
<dbReference type="Proteomes" id="UP000595001">
    <property type="component" value="Chromosome"/>
</dbReference>
<protein>
    <submittedName>
        <fullName evidence="8">PIN domain-containing protein</fullName>
    </submittedName>
</protein>
<dbReference type="GO" id="GO:0004518">
    <property type="term" value="F:nuclease activity"/>
    <property type="evidence" value="ECO:0007669"/>
    <property type="project" value="UniProtKB-KW"/>
</dbReference>
<name>A0A7T3FWV5_9EURY</name>
<dbReference type="InterPro" id="IPR050556">
    <property type="entry name" value="Type_II_TA_system_RNase"/>
</dbReference>
<dbReference type="GeneID" id="60589993"/>
<dbReference type="RefSeq" id="WP_198061011.1">
    <property type="nucleotide sequence ID" value="NZ_CP065856.1"/>
</dbReference>
<dbReference type="GO" id="GO:0046872">
    <property type="term" value="F:metal ion binding"/>
    <property type="evidence" value="ECO:0007669"/>
    <property type="project" value="UniProtKB-KW"/>
</dbReference>
<evidence type="ECO:0000256" key="1">
    <source>
        <dbReference type="ARBA" id="ARBA00001946"/>
    </source>
</evidence>
<dbReference type="OrthoDB" id="147588at2157"/>
<dbReference type="GO" id="GO:0016787">
    <property type="term" value="F:hydrolase activity"/>
    <property type="evidence" value="ECO:0007669"/>
    <property type="project" value="UniProtKB-KW"/>
</dbReference>